<name>A0A255XIP9_9PROT</name>
<keyword evidence="3" id="KW-1185">Reference proteome</keyword>
<dbReference type="AlphaFoldDB" id="A0A255XIP9"/>
<proteinExistence type="predicted"/>
<dbReference type="PANTHER" id="PTHR40265:SF1">
    <property type="entry name" value="GLYOXALASE-LIKE DOMAIN-CONTAINING PROTEIN"/>
    <property type="match status" value="1"/>
</dbReference>
<dbReference type="OrthoDB" id="9812467at2"/>
<evidence type="ECO:0000313" key="2">
    <source>
        <dbReference type="EMBL" id="OYQ16849.1"/>
    </source>
</evidence>
<dbReference type="PANTHER" id="PTHR40265">
    <property type="entry name" value="BLL2707 PROTEIN"/>
    <property type="match status" value="1"/>
</dbReference>
<organism evidence="2 3">
    <name type="scientific">Elstera cyanobacteriorum</name>
    <dbReference type="NCBI Taxonomy" id="2022747"/>
    <lineage>
        <taxon>Bacteria</taxon>
        <taxon>Pseudomonadati</taxon>
        <taxon>Pseudomonadota</taxon>
        <taxon>Alphaproteobacteria</taxon>
        <taxon>Rhodospirillales</taxon>
        <taxon>Rhodospirillaceae</taxon>
        <taxon>Elstera</taxon>
    </lineage>
</organism>
<dbReference type="SUPFAM" id="SSF54593">
    <property type="entry name" value="Glyoxalase/Bleomycin resistance protein/Dihydroxybiphenyl dioxygenase"/>
    <property type="match status" value="2"/>
</dbReference>
<gene>
    <name evidence="2" type="ORF">CHR90_17915</name>
</gene>
<dbReference type="PROSITE" id="PS51819">
    <property type="entry name" value="VOC"/>
    <property type="match status" value="1"/>
</dbReference>
<dbReference type="InterPro" id="IPR025870">
    <property type="entry name" value="Glyoxalase-like_dom"/>
</dbReference>
<dbReference type="InterPro" id="IPR029068">
    <property type="entry name" value="Glyas_Bleomycin-R_OHBP_Dase"/>
</dbReference>
<dbReference type="Proteomes" id="UP000216361">
    <property type="component" value="Unassembled WGS sequence"/>
</dbReference>
<accession>A0A255XIP9</accession>
<dbReference type="Pfam" id="PF13468">
    <property type="entry name" value="Glyoxalase_3"/>
    <property type="match status" value="1"/>
</dbReference>
<protein>
    <recommendedName>
        <fullName evidence="1">VOC domain-containing protein</fullName>
    </recommendedName>
</protein>
<evidence type="ECO:0000313" key="3">
    <source>
        <dbReference type="Proteomes" id="UP000216361"/>
    </source>
</evidence>
<feature type="domain" description="VOC" evidence="1">
    <location>
        <begin position="170"/>
        <end position="286"/>
    </location>
</feature>
<comment type="caution">
    <text evidence="2">The sequence shown here is derived from an EMBL/GenBank/DDBJ whole genome shotgun (WGS) entry which is preliminary data.</text>
</comment>
<dbReference type="InterPro" id="IPR037523">
    <property type="entry name" value="VOC_core"/>
</dbReference>
<sequence>MKRRRSRMAGTDHLIYGVQDLEAARDQFRRLGFVVTPRGRHKGWGTANYCVMLTQGYIELLGIIDPNQFSNNLDRFLTDKGEGLLGIALATDDSATLAEKLTERGLHPEGPFALSRLLETEEGGTVEPAFSLLRLPPGELPAINGFFCQHLTPELLRKPAWELHPNAVTGIASTTIAVDDPDAVAQAYEQVYGRAAVVPTDDAWAVHLGDGSVLLFVTPEEAATLYPSLDDAPDGPTLVATALRSADLDQTAAALSANGVPFDRLPGPVLRVAPQDACGAVLEFVA</sequence>
<dbReference type="EMBL" id="NOXS01000035">
    <property type="protein sequence ID" value="OYQ16849.1"/>
    <property type="molecule type" value="Genomic_DNA"/>
</dbReference>
<reference evidence="2 3" key="1">
    <citation type="submission" date="2017-07" db="EMBL/GenBank/DDBJ databases">
        <title>Elstera cyanobacteriorum sp. nov., a novel bacterium isolated from cyanobacterial aggregates in a eutrophic lake.</title>
        <authorList>
            <person name="Cai H."/>
        </authorList>
    </citation>
    <scope>NUCLEOTIDE SEQUENCE [LARGE SCALE GENOMIC DNA]</scope>
    <source>
        <strain evidence="2 3">TH019</strain>
    </source>
</reference>
<evidence type="ECO:0000259" key="1">
    <source>
        <dbReference type="PROSITE" id="PS51819"/>
    </source>
</evidence>
<dbReference type="Gene3D" id="3.10.180.10">
    <property type="entry name" value="2,3-Dihydroxybiphenyl 1,2-Dioxygenase, domain 1"/>
    <property type="match status" value="2"/>
</dbReference>